<gene>
    <name evidence="3" type="ORF">ISP15_16035</name>
</gene>
<dbReference type="PANTHER" id="PTHR38593:SF1">
    <property type="entry name" value="BLR2558 PROTEIN"/>
    <property type="match status" value="1"/>
</dbReference>
<organism evidence="3 4">
    <name type="scientific">Dyella jejuensis</name>
    <dbReference type="NCBI Taxonomy" id="1432009"/>
    <lineage>
        <taxon>Bacteria</taxon>
        <taxon>Pseudomonadati</taxon>
        <taxon>Pseudomonadota</taxon>
        <taxon>Gammaproteobacteria</taxon>
        <taxon>Lysobacterales</taxon>
        <taxon>Rhodanobacteraceae</taxon>
        <taxon>Dyella</taxon>
    </lineage>
</organism>
<dbReference type="InterPro" id="IPR012347">
    <property type="entry name" value="Ferritin-like"/>
</dbReference>
<keyword evidence="4" id="KW-1185">Reference proteome</keyword>
<evidence type="ECO:0000313" key="3">
    <source>
        <dbReference type="EMBL" id="MFK2901849.1"/>
    </source>
</evidence>
<feature type="domain" description="DUF4142" evidence="2">
    <location>
        <begin position="32"/>
        <end position="168"/>
    </location>
</feature>
<protein>
    <submittedName>
        <fullName evidence="3">DUF4142 domain-containing protein</fullName>
    </submittedName>
</protein>
<evidence type="ECO:0000259" key="2">
    <source>
        <dbReference type="Pfam" id="PF13628"/>
    </source>
</evidence>
<dbReference type="InterPro" id="IPR025419">
    <property type="entry name" value="DUF4142"/>
</dbReference>
<dbReference type="Proteomes" id="UP001620461">
    <property type="component" value="Unassembled WGS sequence"/>
</dbReference>
<name>A0ABW8JL46_9GAMM</name>
<dbReference type="PANTHER" id="PTHR38593">
    <property type="entry name" value="BLR2558 PROTEIN"/>
    <property type="match status" value="1"/>
</dbReference>
<dbReference type="Gene3D" id="1.20.1260.10">
    <property type="match status" value="1"/>
</dbReference>
<dbReference type="Pfam" id="PF13628">
    <property type="entry name" value="DUF4142"/>
    <property type="match status" value="1"/>
</dbReference>
<comment type="caution">
    <text evidence="3">The sequence shown here is derived from an EMBL/GenBank/DDBJ whole genome shotgun (WGS) entry which is preliminary data.</text>
</comment>
<sequence>MMARTLCVLGMALALASAAAYAQQHAPLDTREQAFVAQATSDDAMQIALAQLALGKSSNGKVLALAKKIVSDHTALNLQFAQLASNTGSKGHAHGVPAQNIAGMKAHLQSLNGEAFDQAFAGIMVKEHRKIIAAYEVAAQTSADPRLKKIASQGIPVLQGHLAMAQALMKDGSPAEQRREAK</sequence>
<feature type="chain" id="PRO_5047385380" evidence="1">
    <location>
        <begin position="23"/>
        <end position="182"/>
    </location>
</feature>
<proteinExistence type="predicted"/>
<dbReference type="EMBL" id="JADIKJ010000018">
    <property type="protein sequence ID" value="MFK2901849.1"/>
    <property type="molecule type" value="Genomic_DNA"/>
</dbReference>
<evidence type="ECO:0000256" key="1">
    <source>
        <dbReference type="SAM" id="SignalP"/>
    </source>
</evidence>
<dbReference type="RefSeq" id="WP_404548715.1">
    <property type="nucleotide sequence ID" value="NZ_JADIKJ010000018.1"/>
</dbReference>
<feature type="signal peptide" evidence="1">
    <location>
        <begin position="1"/>
        <end position="22"/>
    </location>
</feature>
<keyword evidence="1" id="KW-0732">Signal</keyword>
<accession>A0ABW8JL46</accession>
<evidence type="ECO:0000313" key="4">
    <source>
        <dbReference type="Proteomes" id="UP001620461"/>
    </source>
</evidence>
<reference evidence="3 4" key="1">
    <citation type="submission" date="2020-10" db="EMBL/GenBank/DDBJ databases">
        <title>Phylogeny of dyella-like bacteria.</title>
        <authorList>
            <person name="Fu J."/>
        </authorList>
    </citation>
    <scope>NUCLEOTIDE SEQUENCE [LARGE SCALE GENOMIC DNA]</scope>
    <source>
        <strain evidence="3 4">JP1</strain>
    </source>
</reference>